<dbReference type="EMBL" id="OMOD01000124">
    <property type="protein sequence ID" value="SPF40617.1"/>
    <property type="molecule type" value="Genomic_DNA"/>
</dbReference>
<dbReference type="OrthoDB" id="123205at2"/>
<protein>
    <recommendedName>
        <fullName evidence="5">NolW-like domain-containing protein</fullName>
    </recommendedName>
</protein>
<sequence>MSAAFKFAKLAGIVVLCLSSLSLADAASSQTRHKAKKPALPPLPSGPTGPVPQIPLDSIAPVPPQVSYQDGQLTIVAPNSTLGDILRAVHKQTGAEIEIPEAKERVVTHLGPGPAREVIAELLNGSRFNYVLLGSPVDADALTRVVLVAKTGPDNALGANQPAQPAQPGTNPAARMVQAQDAADTNDADAAEENSDDNAAEQAPAEAEQPAPQGDQPEVKTPQQLLQEMQQRQLQMQQQQQQQQQGQPGPGMPPRPPQEQ</sequence>
<feature type="compositionally biased region" description="Acidic residues" evidence="1">
    <location>
        <begin position="184"/>
        <end position="199"/>
    </location>
</feature>
<feature type="compositionally biased region" description="Low complexity" evidence="1">
    <location>
        <begin position="200"/>
        <end position="213"/>
    </location>
</feature>
<feature type="compositionally biased region" description="Pro residues" evidence="1">
    <location>
        <begin position="39"/>
        <end position="53"/>
    </location>
</feature>
<keyword evidence="2" id="KW-0732">Signal</keyword>
<evidence type="ECO:0000256" key="1">
    <source>
        <dbReference type="SAM" id="MobiDB-lite"/>
    </source>
</evidence>
<feature type="chain" id="PRO_5015557426" description="NolW-like domain-containing protein" evidence="2">
    <location>
        <begin position="25"/>
        <end position="260"/>
    </location>
</feature>
<proteinExistence type="predicted"/>
<evidence type="ECO:0000313" key="4">
    <source>
        <dbReference type="Proteomes" id="UP000238701"/>
    </source>
</evidence>
<organism evidence="3 4">
    <name type="scientific">Candidatus Sulfotelmatobacter kueseliae</name>
    <dbReference type="NCBI Taxonomy" id="2042962"/>
    <lineage>
        <taxon>Bacteria</taxon>
        <taxon>Pseudomonadati</taxon>
        <taxon>Acidobacteriota</taxon>
        <taxon>Terriglobia</taxon>
        <taxon>Terriglobales</taxon>
        <taxon>Candidatus Korobacteraceae</taxon>
        <taxon>Candidatus Sulfotelmatobacter</taxon>
    </lineage>
</organism>
<dbReference type="Proteomes" id="UP000238701">
    <property type="component" value="Unassembled WGS sequence"/>
</dbReference>
<name>A0A2U3KM20_9BACT</name>
<evidence type="ECO:0000256" key="2">
    <source>
        <dbReference type="SAM" id="SignalP"/>
    </source>
</evidence>
<reference evidence="4" key="1">
    <citation type="submission" date="2018-02" db="EMBL/GenBank/DDBJ databases">
        <authorList>
            <person name="Hausmann B."/>
        </authorList>
    </citation>
    <scope>NUCLEOTIDE SEQUENCE [LARGE SCALE GENOMIC DNA]</scope>
    <source>
        <strain evidence="4">Peat soil MAG SbA1</strain>
    </source>
</reference>
<feature type="region of interest" description="Disordered" evidence="1">
    <location>
        <begin position="155"/>
        <end position="260"/>
    </location>
</feature>
<feature type="compositionally biased region" description="Pro residues" evidence="1">
    <location>
        <begin position="250"/>
        <end position="260"/>
    </location>
</feature>
<accession>A0A2U3KM20</accession>
<feature type="region of interest" description="Disordered" evidence="1">
    <location>
        <begin position="33"/>
        <end position="56"/>
    </location>
</feature>
<evidence type="ECO:0008006" key="5">
    <source>
        <dbReference type="Google" id="ProtNLM"/>
    </source>
</evidence>
<feature type="compositionally biased region" description="Polar residues" evidence="1">
    <location>
        <begin position="161"/>
        <end position="170"/>
    </location>
</feature>
<dbReference type="AlphaFoldDB" id="A0A2U3KM20"/>
<feature type="compositionally biased region" description="Low complexity" evidence="1">
    <location>
        <begin position="222"/>
        <end position="247"/>
    </location>
</feature>
<feature type="signal peptide" evidence="2">
    <location>
        <begin position="1"/>
        <end position="24"/>
    </location>
</feature>
<evidence type="ECO:0000313" key="3">
    <source>
        <dbReference type="EMBL" id="SPF40617.1"/>
    </source>
</evidence>
<gene>
    <name evidence="3" type="ORF">SBA1_310027</name>
</gene>